<feature type="domain" description="Protein kinase" evidence="16">
    <location>
        <begin position="564"/>
        <end position="830"/>
    </location>
</feature>
<organism evidence="18">
    <name type="scientific">Bactrocera dorsalis</name>
    <name type="common">Oriental fruit fly</name>
    <name type="synonym">Dacus dorsalis</name>
    <dbReference type="NCBI Taxonomy" id="27457"/>
    <lineage>
        <taxon>Eukaryota</taxon>
        <taxon>Metazoa</taxon>
        <taxon>Ecdysozoa</taxon>
        <taxon>Arthropoda</taxon>
        <taxon>Hexapoda</taxon>
        <taxon>Insecta</taxon>
        <taxon>Pterygota</taxon>
        <taxon>Neoptera</taxon>
        <taxon>Endopterygota</taxon>
        <taxon>Diptera</taxon>
        <taxon>Brachycera</taxon>
        <taxon>Muscomorpha</taxon>
        <taxon>Tephritoidea</taxon>
        <taxon>Tephritidae</taxon>
        <taxon>Bactrocera</taxon>
        <taxon>Bactrocera</taxon>
    </lineage>
</organism>
<evidence type="ECO:0000256" key="12">
    <source>
        <dbReference type="ARBA" id="ARBA00051243"/>
    </source>
</evidence>
<dbReference type="GO" id="GO:0071944">
    <property type="term" value="C:cell periphery"/>
    <property type="evidence" value="ECO:0007669"/>
    <property type="project" value="UniProtKB-ARBA"/>
</dbReference>
<evidence type="ECO:0000313" key="18">
    <source>
        <dbReference type="EMBL" id="JAC54213.1"/>
    </source>
</evidence>
<dbReference type="InterPro" id="IPR001245">
    <property type="entry name" value="Ser-Thr/Tyr_kinase_cat_dom"/>
</dbReference>
<dbReference type="GO" id="GO:0004715">
    <property type="term" value="F:non-membrane spanning protein tyrosine kinase activity"/>
    <property type="evidence" value="ECO:0007669"/>
    <property type="project" value="UniProtKB-EC"/>
</dbReference>
<dbReference type="SMART" id="SM00219">
    <property type="entry name" value="TyrKc"/>
    <property type="match status" value="1"/>
</dbReference>
<dbReference type="InterPro" id="IPR000719">
    <property type="entry name" value="Prot_kinase_dom"/>
</dbReference>
<evidence type="ECO:0000256" key="10">
    <source>
        <dbReference type="ARBA" id="ARBA00023136"/>
    </source>
</evidence>
<evidence type="ECO:0000256" key="3">
    <source>
        <dbReference type="ARBA" id="ARBA00022553"/>
    </source>
</evidence>
<dbReference type="Proteomes" id="UP001652620">
    <property type="component" value="Unplaced"/>
</dbReference>
<dbReference type="RefSeq" id="XP_011202328.1">
    <property type="nucleotide sequence ID" value="XM_011204026.3"/>
</dbReference>
<feature type="binding site" evidence="14">
    <location>
        <position position="938"/>
    </location>
    <ligand>
        <name>ATP</name>
        <dbReference type="ChEBI" id="CHEBI:30616"/>
    </ligand>
</feature>
<feature type="compositionally biased region" description="Low complexity" evidence="15">
    <location>
        <begin position="50"/>
        <end position="77"/>
    </location>
</feature>
<dbReference type="GO" id="GO:0004714">
    <property type="term" value="F:transmembrane receptor protein tyrosine kinase activity"/>
    <property type="evidence" value="ECO:0007669"/>
    <property type="project" value="UniProtKB-EC"/>
</dbReference>
<evidence type="ECO:0000256" key="6">
    <source>
        <dbReference type="ARBA" id="ARBA00022741"/>
    </source>
</evidence>
<evidence type="ECO:0000259" key="16">
    <source>
        <dbReference type="PROSITE" id="PS50011"/>
    </source>
</evidence>
<dbReference type="RefSeq" id="XP_011202328.2">
    <property type="nucleotide sequence ID" value="XM_011204026.4"/>
</dbReference>
<dbReference type="InterPro" id="IPR000299">
    <property type="entry name" value="FERM_domain"/>
</dbReference>
<dbReference type="CDD" id="cd14473">
    <property type="entry name" value="FERM_B-lobe"/>
    <property type="match status" value="1"/>
</dbReference>
<evidence type="ECO:0000256" key="14">
    <source>
        <dbReference type="PROSITE-ProRule" id="PRU10141"/>
    </source>
</evidence>
<keyword evidence="5" id="KW-0677">Repeat</keyword>
<evidence type="ECO:0000256" key="13">
    <source>
        <dbReference type="ARBA" id="ARBA00051245"/>
    </source>
</evidence>
<keyword evidence="11" id="KW-0829">Tyrosine-protein kinase</keyword>
<gene>
    <name evidence="18" type="primary">JAK</name>
    <name evidence="20" type="synonym">LOC105225518</name>
</gene>
<dbReference type="PANTHER" id="PTHR45807:SF7">
    <property type="entry name" value="TYROSINE-PROTEIN KINASE HOPSCOTCH"/>
    <property type="match status" value="1"/>
</dbReference>
<dbReference type="InterPro" id="IPR000980">
    <property type="entry name" value="SH2"/>
</dbReference>
<dbReference type="GO" id="GO:0051130">
    <property type="term" value="P:positive regulation of cellular component organization"/>
    <property type="evidence" value="ECO:0007669"/>
    <property type="project" value="UniProtKB-ARBA"/>
</dbReference>
<keyword evidence="4" id="KW-0808">Transferase</keyword>
<evidence type="ECO:0000256" key="15">
    <source>
        <dbReference type="SAM" id="MobiDB-lite"/>
    </source>
</evidence>
<keyword evidence="8 14" id="KW-0067">ATP-binding</keyword>
<dbReference type="GO" id="GO:0002009">
    <property type="term" value="P:morphogenesis of an epithelium"/>
    <property type="evidence" value="ECO:0007669"/>
    <property type="project" value="UniProtKB-ARBA"/>
</dbReference>
<dbReference type="SUPFAM" id="SSF47031">
    <property type="entry name" value="Second domain of FERM"/>
    <property type="match status" value="1"/>
</dbReference>
<dbReference type="EMBL" id="GAKP01004739">
    <property type="protein sequence ID" value="JAC54213.1"/>
    <property type="molecule type" value="Transcribed_RNA"/>
</dbReference>
<dbReference type="PROSITE" id="PS00109">
    <property type="entry name" value="PROTEIN_KINASE_TYR"/>
    <property type="match status" value="1"/>
</dbReference>
<reference evidence="20" key="2">
    <citation type="submission" date="2022-04" db="UniProtKB">
        <authorList>
            <consortium name="RefSeq"/>
        </authorList>
    </citation>
    <scope>IDENTIFICATION</scope>
    <source>
        <strain evidence="20">Punador</strain>
    </source>
</reference>
<dbReference type="OrthoDB" id="1915767at2759"/>
<dbReference type="GO" id="GO:0012505">
    <property type="term" value="C:endomembrane system"/>
    <property type="evidence" value="ECO:0007669"/>
    <property type="project" value="UniProtKB-SubCell"/>
</dbReference>
<dbReference type="KEGG" id="bdr:105225518"/>
<dbReference type="GO" id="GO:0007259">
    <property type="term" value="P:cell surface receptor signaling pathway via JAK-STAT"/>
    <property type="evidence" value="ECO:0007669"/>
    <property type="project" value="TreeGrafter"/>
</dbReference>
<dbReference type="InterPro" id="IPR051286">
    <property type="entry name" value="JAK"/>
</dbReference>
<dbReference type="GO" id="GO:0019221">
    <property type="term" value="P:cytokine-mediated signaling pathway"/>
    <property type="evidence" value="ECO:0007669"/>
    <property type="project" value="TreeGrafter"/>
</dbReference>
<keyword evidence="7 18" id="KW-0418">Kinase</keyword>
<feature type="domain" description="Protein kinase" evidence="16">
    <location>
        <begin position="904"/>
        <end position="1166"/>
    </location>
</feature>
<accession>A0A034WKE5</accession>
<dbReference type="FunFam" id="1.10.510.10:FF:001512">
    <property type="entry name" value="Receptor tyrosine-protein kinase erbB-2"/>
    <property type="match status" value="1"/>
</dbReference>
<feature type="region of interest" description="Disordered" evidence="15">
    <location>
        <begin position="851"/>
        <end position="873"/>
    </location>
</feature>
<evidence type="ECO:0000256" key="7">
    <source>
        <dbReference type="ARBA" id="ARBA00022777"/>
    </source>
</evidence>
<proteinExistence type="predicted"/>
<dbReference type="PRINTS" id="PR00109">
    <property type="entry name" value="TYRKINASE"/>
</dbReference>
<dbReference type="Gene3D" id="1.10.510.10">
    <property type="entry name" value="Transferase(Phosphotransferase) domain 1"/>
    <property type="match status" value="2"/>
</dbReference>
<dbReference type="InterPro" id="IPR035963">
    <property type="entry name" value="FERM_2"/>
</dbReference>
<dbReference type="SUPFAM" id="SSF56112">
    <property type="entry name" value="Protein kinase-like (PK-like)"/>
    <property type="match status" value="2"/>
</dbReference>
<dbReference type="InterPro" id="IPR020635">
    <property type="entry name" value="Tyr_kinase_cat_dom"/>
</dbReference>
<feature type="domain" description="FERM" evidence="17">
    <location>
        <begin position="76"/>
        <end position="401"/>
    </location>
</feature>
<evidence type="ECO:0000259" key="17">
    <source>
        <dbReference type="PROSITE" id="PS50057"/>
    </source>
</evidence>
<evidence type="ECO:0000256" key="5">
    <source>
        <dbReference type="ARBA" id="ARBA00022737"/>
    </source>
</evidence>
<keyword evidence="6 14" id="KW-0547">Nucleotide-binding</keyword>
<dbReference type="CTD" id="32080"/>
<feature type="region of interest" description="Disordered" evidence="15">
    <location>
        <begin position="50"/>
        <end position="79"/>
    </location>
</feature>
<dbReference type="Pfam" id="PF21990">
    <property type="entry name" value="SH2_1"/>
    <property type="match status" value="1"/>
</dbReference>
<keyword evidence="19" id="KW-1185">Reference proteome</keyword>
<evidence type="ECO:0000256" key="11">
    <source>
        <dbReference type="ARBA" id="ARBA00023137"/>
    </source>
</evidence>
<keyword evidence="3" id="KW-0597">Phosphoprotein</keyword>
<dbReference type="PROSITE" id="PS00107">
    <property type="entry name" value="PROTEIN_KINASE_ATP"/>
    <property type="match status" value="1"/>
</dbReference>
<evidence type="ECO:0000256" key="2">
    <source>
        <dbReference type="ARBA" id="ARBA00011903"/>
    </source>
</evidence>
<name>A0A034WKE5_BACDO</name>
<protein>
    <recommendedName>
        <fullName evidence="2">non-specific protein-tyrosine kinase</fullName>
        <ecNumber evidence="2">2.7.10.2</ecNumber>
    </recommendedName>
</protein>
<dbReference type="GO" id="GO:0048468">
    <property type="term" value="P:cell development"/>
    <property type="evidence" value="ECO:0007669"/>
    <property type="project" value="UniProtKB-ARBA"/>
</dbReference>
<dbReference type="PROSITE" id="PS50011">
    <property type="entry name" value="PROTEIN_KINASE_DOM"/>
    <property type="match status" value="2"/>
</dbReference>
<keyword evidence="9" id="KW-0727">SH2 domain</keyword>
<dbReference type="AlphaFoldDB" id="A0A034WKE5"/>
<comment type="catalytic activity">
    <reaction evidence="13">
        <text>L-tyrosyl-[protein] + ATP = O-phospho-L-tyrosyl-[protein] + ADP + H(+)</text>
        <dbReference type="Rhea" id="RHEA:10596"/>
        <dbReference type="Rhea" id="RHEA-COMP:10136"/>
        <dbReference type="Rhea" id="RHEA-COMP:20101"/>
        <dbReference type="ChEBI" id="CHEBI:15378"/>
        <dbReference type="ChEBI" id="CHEBI:30616"/>
        <dbReference type="ChEBI" id="CHEBI:46858"/>
        <dbReference type="ChEBI" id="CHEBI:61978"/>
        <dbReference type="ChEBI" id="CHEBI:456216"/>
        <dbReference type="EC" id="2.7.10.2"/>
    </reaction>
</comment>
<dbReference type="InterPro" id="IPR008266">
    <property type="entry name" value="Tyr_kinase_AS"/>
</dbReference>
<evidence type="ECO:0000256" key="1">
    <source>
        <dbReference type="ARBA" id="ARBA00004308"/>
    </source>
</evidence>
<dbReference type="GO" id="GO:0005126">
    <property type="term" value="F:cytokine receptor binding"/>
    <property type="evidence" value="ECO:0007669"/>
    <property type="project" value="TreeGrafter"/>
</dbReference>
<dbReference type="PROSITE" id="PS50057">
    <property type="entry name" value="FERM_3"/>
    <property type="match status" value="1"/>
</dbReference>
<evidence type="ECO:0000313" key="19">
    <source>
        <dbReference type="Proteomes" id="UP001652620"/>
    </source>
</evidence>
<reference evidence="18" key="1">
    <citation type="journal article" date="2014" name="BMC Genomics">
        <title>Characterizing the developmental transcriptome of the oriental fruit fly, Bactrocera dorsalis (Diptera: Tephritidae) through comparative genomic analysis with Drosophila melanogaster utilizing modENCODE datasets.</title>
        <authorList>
            <person name="Geib S.M."/>
            <person name="Calla B."/>
            <person name="Hall B."/>
            <person name="Hou S."/>
            <person name="Manoukis N.C."/>
        </authorList>
    </citation>
    <scope>NUCLEOTIDE SEQUENCE</scope>
    <source>
        <strain evidence="18">Punador</strain>
    </source>
</reference>
<comment type="subcellular location">
    <subcellularLocation>
        <location evidence="1">Endomembrane system</location>
    </subcellularLocation>
</comment>
<dbReference type="GO" id="GO:0030182">
    <property type="term" value="P:neuron differentiation"/>
    <property type="evidence" value="ECO:0007669"/>
    <property type="project" value="UniProtKB-ARBA"/>
</dbReference>
<dbReference type="InterPro" id="IPR011009">
    <property type="entry name" value="Kinase-like_dom_sf"/>
</dbReference>
<dbReference type="CDD" id="cd00192">
    <property type="entry name" value="PTKc"/>
    <property type="match status" value="1"/>
</dbReference>
<dbReference type="InterPro" id="IPR019748">
    <property type="entry name" value="FERM_central"/>
</dbReference>
<dbReference type="PANTHER" id="PTHR45807">
    <property type="entry name" value="TYROSINE-PROTEIN KINASE HOPSCOTCH"/>
    <property type="match status" value="1"/>
</dbReference>
<dbReference type="GO" id="GO:0050793">
    <property type="term" value="P:regulation of developmental process"/>
    <property type="evidence" value="ECO:0007669"/>
    <property type="project" value="UniProtKB-ARBA"/>
</dbReference>
<dbReference type="EC" id="2.7.10.2" evidence="2"/>
<dbReference type="GO" id="GO:0009887">
    <property type="term" value="P:animal organ morphogenesis"/>
    <property type="evidence" value="ECO:0007669"/>
    <property type="project" value="UniProtKB-ARBA"/>
</dbReference>
<evidence type="ECO:0000256" key="9">
    <source>
        <dbReference type="ARBA" id="ARBA00022999"/>
    </source>
</evidence>
<dbReference type="GeneID" id="105225518"/>
<sequence length="1174" mass="135464">MIRLLGEKFEISQWIMNQASNTSGTTNTTITLLDTSSASFSMGGRSSIHSNGSIGSSNHADPSISSTPTTTPAPQMSNKVFNYKDNTDTDFGNSLKCEDICLSVCRHLKILPPTRLLFGLRVMDSENEWVAPGKVLKPGVRYCFRMRIKVPNMDTQLKNLDKQAYEYLYWQIRYDILNEKIPEIRNPEKKDNVMGFAVMHMCIDLQAKSSEAERKEGYNREIIGNIENKYKEYLPQTLLREHRYFVKSKICAKFKDVREKDILFTEFKFYYIADVCKLAPNYLMEVYFVTVDYIPNVDLISVHSPAICNDGNGDNKTRVYVKLDTHDNPEPGLKISLKKEKWTLLAKIEDIFAIYIEDNVCACLEITGLPQSYCMRFKSKVELESFITYIGGYLRLTSKWLKDLCSDYTTPSLNELIDLKCHGPIGGAFSFAKLREKSKKGSTCLIRQCEREYDVYYIDINTQTSAKGRLGENIITTKITLQNKKWLLHGSEGLKEFETLKDLKNSISPQMPWIPPSEYDYAPLLLICLPKNLHPKKTDTELSEAELRRRRVQILDRKHDLRWYKNTQYVCDDAKMMIMQGDWVQEGSCKDVNVMLKVFFPEINLKDITCLTSICSQIFSAQFLKLYGLTLTTPYTMVMEYAPYGNLDKFLRKHKDKISFQMLISIVFDLVRGIVYLSEKGIYHGSIRCSNMYVTKFDPRSHTIETKIGDPGLRRSYSNEDLPWIPQEYYNNLKDVNGDMYVDAWAFATTLWEIFSYGKSPLEELNCTGNPKKIAEKLQMNRSKRDGGILPKPTENLDDSIYCIMLDGWQSDAHKRFNYIKIFAIINGFKERRTVNYESVNIDKSYYDSDTCSENNENSGDDISLDSCPGPSPAQNQRFSHFDMSFNSPFDDTTFVIPFSEGRVIVDKRIGDGHYGIVYSGIIYYKKPNKAPEKVAVKTLKPEMATNIKDFLRESEIMRGLEHENIVKIKYSIEKPICIIMEFVSGGSFNVYLRSQRPNLTNKRLLHFAHDIAKGMNYLAEKKIIHRDLATRNILIEKDRVKISDFGLAQLANSEGYYFVQNQRDIPIKWYSPESIAEDKYSVYSDVWSFGVTMFETFSRGDIPNLAGNRELSQIEFLERLQKGERLQKPELCSQIIYDKLMLPCWKREPKSRPNFAKILDIIQLIVEEDGETI</sequence>
<dbReference type="InterPro" id="IPR017441">
    <property type="entry name" value="Protein_kinase_ATP_BS"/>
</dbReference>
<dbReference type="GO" id="GO:0005829">
    <property type="term" value="C:cytosol"/>
    <property type="evidence" value="ECO:0007669"/>
    <property type="project" value="TreeGrafter"/>
</dbReference>
<evidence type="ECO:0000256" key="4">
    <source>
        <dbReference type="ARBA" id="ARBA00022679"/>
    </source>
</evidence>
<comment type="catalytic activity">
    <reaction evidence="12">
        <text>L-tyrosyl-[protein] + ATP = O-phospho-L-tyrosyl-[protein] + ADP + H(+)</text>
        <dbReference type="Rhea" id="RHEA:10596"/>
        <dbReference type="Rhea" id="RHEA-COMP:10136"/>
        <dbReference type="Rhea" id="RHEA-COMP:20101"/>
        <dbReference type="ChEBI" id="CHEBI:15378"/>
        <dbReference type="ChEBI" id="CHEBI:30616"/>
        <dbReference type="ChEBI" id="CHEBI:46858"/>
        <dbReference type="ChEBI" id="CHEBI:61978"/>
        <dbReference type="ChEBI" id="CHEBI:456216"/>
        <dbReference type="EC" id="2.7.10.1"/>
    </reaction>
</comment>
<dbReference type="InterPro" id="IPR019749">
    <property type="entry name" value="Band_41_domain"/>
</dbReference>
<dbReference type="GO" id="GO:0005524">
    <property type="term" value="F:ATP binding"/>
    <property type="evidence" value="ECO:0007669"/>
    <property type="project" value="UniProtKB-UniRule"/>
</dbReference>
<dbReference type="Pfam" id="PF07714">
    <property type="entry name" value="PK_Tyr_Ser-Thr"/>
    <property type="match status" value="2"/>
</dbReference>
<dbReference type="GO" id="GO:0035556">
    <property type="term" value="P:intracellular signal transduction"/>
    <property type="evidence" value="ECO:0007669"/>
    <property type="project" value="TreeGrafter"/>
</dbReference>
<evidence type="ECO:0000313" key="20">
    <source>
        <dbReference type="RefSeq" id="XP_011202328.1"/>
    </source>
</evidence>
<evidence type="ECO:0000256" key="8">
    <source>
        <dbReference type="ARBA" id="ARBA00022840"/>
    </source>
</evidence>
<dbReference type="SMART" id="SM00295">
    <property type="entry name" value="B41"/>
    <property type="match status" value="1"/>
</dbReference>
<keyword evidence="10" id="KW-0472">Membrane</keyword>